<dbReference type="PANTHER" id="PTHR43037:SF1">
    <property type="entry name" value="BLL1128 PROTEIN"/>
    <property type="match status" value="1"/>
</dbReference>
<sequence>METVHSRVGGRRRSFALRLPATASSQVPLVLVLHGNRSSVFGPIQRLADSRAQRVYGFGACADRHGIAVAYPNARGGAWADGRGVTRSDTQGVDDVAFLRAVAEWCADRYGAGHAGVMVAGISNGAFMAHRMALEASDLVAAIGAIAGGLPAAIADSRPTHAVSALLINGTADRIVPIEGGHSRRRAPDGRPRGRTLSLAETARRWSEFDRCTTAETIEEQPSGPGPDDLAVTRRITTGGVGRTRVEAWTIHGMGHTWPGAPVPAALERALGKSPSNVDAAEALCRFAIPLLEPAEHRRIPD</sequence>
<dbReference type="RefSeq" id="WP_157386712.1">
    <property type="nucleotide sequence ID" value="NZ_WRPP01000001.1"/>
</dbReference>
<evidence type="ECO:0000313" key="2">
    <source>
        <dbReference type="EMBL" id="MVU77354.1"/>
    </source>
</evidence>
<dbReference type="Gene3D" id="3.40.50.1820">
    <property type="entry name" value="alpha/beta hydrolase"/>
    <property type="match status" value="1"/>
</dbReference>
<dbReference type="SUPFAM" id="SSF53474">
    <property type="entry name" value="alpha/beta-Hydrolases"/>
    <property type="match status" value="1"/>
</dbReference>
<dbReference type="InterPro" id="IPR050955">
    <property type="entry name" value="Plant_Biomass_Hydrol_Est"/>
</dbReference>
<comment type="caution">
    <text evidence="2">The sequence shown here is derived from an EMBL/GenBank/DDBJ whole genome shotgun (WGS) entry which is preliminary data.</text>
</comment>
<dbReference type="PANTHER" id="PTHR43037">
    <property type="entry name" value="UNNAMED PRODUCT-RELATED"/>
    <property type="match status" value="1"/>
</dbReference>
<organism evidence="2 3">
    <name type="scientific">Nocardia terrae</name>
    <dbReference type="NCBI Taxonomy" id="2675851"/>
    <lineage>
        <taxon>Bacteria</taxon>
        <taxon>Bacillati</taxon>
        <taxon>Actinomycetota</taxon>
        <taxon>Actinomycetes</taxon>
        <taxon>Mycobacteriales</taxon>
        <taxon>Nocardiaceae</taxon>
        <taxon>Nocardia</taxon>
    </lineage>
</organism>
<keyword evidence="1" id="KW-0732">Signal</keyword>
<name>A0A7K1USN9_9NOCA</name>
<accession>A0A7K1USN9</accession>
<keyword evidence="3" id="KW-1185">Reference proteome</keyword>
<dbReference type="EMBL" id="WRPP01000001">
    <property type="protein sequence ID" value="MVU77354.1"/>
    <property type="molecule type" value="Genomic_DNA"/>
</dbReference>
<reference evidence="2 3" key="1">
    <citation type="submission" date="2019-12" db="EMBL/GenBank/DDBJ databases">
        <title>Nocardia sp. nov. ET3-3 isolated from soil.</title>
        <authorList>
            <person name="Kanchanasin P."/>
            <person name="Tanasupawat S."/>
            <person name="Yuki M."/>
            <person name="Kudo T."/>
        </authorList>
    </citation>
    <scope>NUCLEOTIDE SEQUENCE [LARGE SCALE GENOMIC DNA]</scope>
    <source>
        <strain evidence="2 3">ET3-3</strain>
    </source>
</reference>
<dbReference type="Proteomes" id="UP000466794">
    <property type="component" value="Unassembled WGS sequence"/>
</dbReference>
<gene>
    <name evidence="2" type="ORF">GPX89_08850</name>
</gene>
<dbReference type="InterPro" id="IPR029058">
    <property type="entry name" value="AB_hydrolase_fold"/>
</dbReference>
<dbReference type="AlphaFoldDB" id="A0A7K1USN9"/>
<protein>
    <submittedName>
        <fullName evidence="2">Esterase</fullName>
    </submittedName>
</protein>
<proteinExistence type="predicted"/>
<evidence type="ECO:0000313" key="3">
    <source>
        <dbReference type="Proteomes" id="UP000466794"/>
    </source>
</evidence>
<evidence type="ECO:0000256" key="1">
    <source>
        <dbReference type="ARBA" id="ARBA00022729"/>
    </source>
</evidence>